<reference evidence="5" key="2">
    <citation type="submission" date="2020-10" db="UniProtKB">
        <authorList>
            <consortium name="WormBaseParasite"/>
        </authorList>
    </citation>
    <scope>IDENTIFICATION</scope>
</reference>
<feature type="domain" description="C-type lectin" evidence="3">
    <location>
        <begin position="168"/>
        <end position="272"/>
    </location>
</feature>
<dbReference type="AlphaFoldDB" id="A0A7E4VNJ0"/>
<feature type="domain" description="C-type lectin" evidence="3">
    <location>
        <begin position="31"/>
        <end position="147"/>
    </location>
</feature>
<dbReference type="Gene3D" id="3.10.100.10">
    <property type="entry name" value="Mannose-Binding Protein A, subunit A"/>
    <property type="match status" value="2"/>
</dbReference>
<dbReference type="SUPFAM" id="SSF56436">
    <property type="entry name" value="C-type lectin-like"/>
    <property type="match status" value="2"/>
</dbReference>
<dbReference type="InterPro" id="IPR001304">
    <property type="entry name" value="C-type_lectin-like"/>
</dbReference>
<dbReference type="Pfam" id="PF00059">
    <property type="entry name" value="Lectin_C"/>
    <property type="match status" value="2"/>
</dbReference>
<accession>A0A7E4VNJ0</accession>
<evidence type="ECO:0000313" key="4">
    <source>
        <dbReference type="Proteomes" id="UP000492821"/>
    </source>
</evidence>
<proteinExistence type="predicted"/>
<keyword evidence="4" id="KW-1185">Reference proteome</keyword>
<organism evidence="4 5">
    <name type="scientific">Panagrellus redivivus</name>
    <name type="common">Microworm</name>
    <dbReference type="NCBI Taxonomy" id="6233"/>
    <lineage>
        <taxon>Eukaryota</taxon>
        <taxon>Metazoa</taxon>
        <taxon>Ecdysozoa</taxon>
        <taxon>Nematoda</taxon>
        <taxon>Chromadorea</taxon>
        <taxon>Rhabditida</taxon>
        <taxon>Tylenchina</taxon>
        <taxon>Panagrolaimomorpha</taxon>
        <taxon>Panagrolaimoidea</taxon>
        <taxon>Panagrolaimidae</taxon>
        <taxon>Panagrellus</taxon>
    </lineage>
</organism>
<dbReference type="PANTHER" id="PTHR22803">
    <property type="entry name" value="MANNOSE, PHOSPHOLIPASE, LECTIN RECEPTOR RELATED"/>
    <property type="match status" value="1"/>
</dbReference>
<keyword evidence="2" id="KW-0732">Signal</keyword>
<dbReference type="InterPro" id="IPR018378">
    <property type="entry name" value="C-type_lectin_CS"/>
</dbReference>
<dbReference type="SMART" id="SM00034">
    <property type="entry name" value="CLECT"/>
    <property type="match status" value="2"/>
</dbReference>
<dbReference type="PROSITE" id="PS50041">
    <property type="entry name" value="C_TYPE_LECTIN_2"/>
    <property type="match status" value="2"/>
</dbReference>
<evidence type="ECO:0000313" key="5">
    <source>
        <dbReference type="WBParaSite" id="Pan_g22714.t1"/>
    </source>
</evidence>
<dbReference type="PROSITE" id="PS00615">
    <property type="entry name" value="C_TYPE_LECTIN_1"/>
    <property type="match status" value="1"/>
</dbReference>
<keyword evidence="1" id="KW-1015">Disulfide bond</keyword>
<evidence type="ECO:0000259" key="3">
    <source>
        <dbReference type="PROSITE" id="PS50041"/>
    </source>
</evidence>
<name>A0A7E4VNJ0_PANRE</name>
<feature type="signal peptide" evidence="2">
    <location>
        <begin position="1"/>
        <end position="19"/>
    </location>
</feature>
<sequence>MKLVASFLFFASLALSTLATNCPNNGVLSSDGTHCYQFINQNQDWWTAEGICKAFGVHLPSVTNLFVNTDLAKIASTGITNSTTIWIGAANNNAQSKWTWTDGTKWSFTDWAAGQPGSATPRCVYLDVKSGLWSSSDCNAKRPYICATPNNAAKCPPTCPSGWAYYEETKSCYKVYHNANWADARSYCESVGASLTSLLSLSELQFVNDFARTGVDMTNLQEMTWIGLYSPFKDADWFWVDGREFDFQWWAPSQPDSPGRENCAQLITDNNG</sequence>
<dbReference type="CDD" id="cd00037">
    <property type="entry name" value="CLECT"/>
    <property type="match status" value="2"/>
</dbReference>
<dbReference type="InterPro" id="IPR016186">
    <property type="entry name" value="C-type_lectin-like/link_sf"/>
</dbReference>
<protein>
    <submittedName>
        <fullName evidence="5">C-type lectin domain-containing protein</fullName>
    </submittedName>
</protein>
<dbReference type="Proteomes" id="UP000492821">
    <property type="component" value="Unassembled WGS sequence"/>
</dbReference>
<dbReference type="PRINTS" id="PR00770">
    <property type="entry name" value="EMAJORBASICP"/>
</dbReference>
<reference evidence="4" key="1">
    <citation type="journal article" date="2013" name="Genetics">
        <title>The draft genome and transcriptome of Panagrellus redivivus are shaped by the harsh demands of a free-living lifestyle.</title>
        <authorList>
            <person name="Srinivasan J."/>
            <person name="Dillman A.R."/>
            <person name="Macchietto M.G."/>
            <person name="Heikkinen L."/>
            <person name="Lakso M."/>
            <person name="Fracchia K.M."/>
            <person name="Antoshechkin I."/>
            <person name="Mortazavi A."/>
            <person name="Wong G."/>
            <person name="Sternberg P.W."/>
        </authorList>
    </citation>
    <scope>NUCLEOTIDE SEQUENCE [LARGE SCALE GENOMIC DNA]</scope>
    <source>
        <strain evidence="4">MT8872</strain>
    </source>
</reference>
<dbReference type="GO" id="GO:0006955">
    <property type="term" value="P:immune response"/>
    <property type="evidence" value="ECO:0007669"/>
    <property type="project" value="InterPro"/>
</dbReference>
<dbReference type="InterPro" id="IPR002352">
    <property type="entry name" value="Eosinophil_major_basic"/>
</dbReference>
<evidence type="ECO:0000256" key="1">
    <source>
        <dbReference type="ARBA" id="ARBA00023157"/>
    </source>
</evidence>
<evidence type="ECO:0000256" key="2">
    <source>
        <dbReference type="SAM" id="SignalP"/>
    </source>
</evidence>
<dbReference type="WBParaSite" id="Pan_g22714.t1">
    <property type="protein sequence ID" value="Pan_g22714.t1"/>
    <property type="gene ID" value="Pan_g22714"/>
</dbReference>
<dbReference type="InterPro" id="IPR050111">
    <property type="entry name" value="C-type_lectin/snaclec_domain"/>
</dbReference>
<feature type="chain" id="PRO_5028924726" evidence="2">
    <location>
        <begin position="20"/>
        <end position="272"/>
    </location>
</feature>
<dbReference type="InterPro" id="IPR016187">
    <property type="entry name" value="CTDL_fold"/>
</dbReference>